<dbReference type="InterPro" id="IPR006580">
    <property type="entry name" value="Znf_TTF"/>
</dbReference>
<evidence type="ECO:0000313" key="3">
    <source>
        <dbReference type="EMBL" id="WOH14388.1"/>
    </source>
</evidence>
<dbReference type="GO" id="GO:0046983">
    <property type="term" value="F:protein dimerization activity"/>
    <property type="evidence" value="ECO:0007669"/>
    <property type="project" value="InterPro"/>
</dbReference>
<dbReference type="Pfam" id="PF14291">
    <property type="entry name" value="DUF4371"/>
    <property type="match status" value="1"/>
</dbReference>
<organism evidence="3 4">
    <name type="scientific">Daucus carota subsp. sativus</name>
    <name type="common">Carrot</name>
    <dbReference type="NCBI Taxonomy" id="79200"/>
    <lineage>
        <taxon>Eukaryota</taxon>
        <taxon>Viridiplantae</taxon>
        <taxon>Streptophyta</taxon>
        <taxon>Embryophyta</taxon>
        <taxon>Tracheophyta</taxon>
        <taxon>Spermatophyta</taxon>
        <taxon>Magnoliopsida</taxon>
        <taxon>eudicotyledons</taxon>
        <taxon>Gunneridae</taxon>
        <taxon>Pentapetalae</taxon>
        <taxon>asterids</taxon>
        <taxon>campanulids</taxon>
        <taxon>Apiales</taxon>
        <taxon>Apiaceae</taxon>
        <taxon>Apioideae</taxon>
        <taxon>Scandiceae</taxon>
        <taxon>Daucinae</taxon>
        <taxon>Daucus</taxon>
        <taxon>Daucus sect. Daucus</taxon>
    </lineage>
</organism>
<reference evidence="3" key="2">
    <citation type="submission" date="2022-03" db="EMBL/GenBank/DDBJ databases">
        <title>Draft title - Genomic analysis of global carrot germplasm unveils the trajectory of domestication and the origin of high carotenoid orange carrot.</title>
        <authorList>
            <person name="Iorizzo M."/>
            <person name="Ellison S."/>
            <person name="Senalik D."/>
            <person name="Macko-Podgorni A."/>
            <person name="Grzebelus D."/>
            <person name="Bostan H."/>
            <person name="Rolling W."/>
            <person name="Curaba J."/>
            <person name="Simon P."/>
        </authorList>
    </citation>
    <scope>NUCLEOTIDE SEQUENCE</scope>
    <source>
        <tissue evidence="3">Leaf</tissue>
    </source>
</reference>
<name>A0AAF0XU82_DAUCS</name>
<dbReference type="InterPro" id="IPR055298">
    <property type="entry name" value="AtLOH3-like"/>
</dbReference>
<feature type="domain" description="TTF-type" evidence="2">
    <location>
        <begin position="116"/>
        <end position="208"/>
    </location>
</feature>
<proteinExistence type="predicted"/>
<dbReference type="Proteomes" id="UP000077755">
    <property type="component" value="Chromosome 9"/>
</dbReference>
<feature type="region of interest" description="Disordered" evidence="1">
    <location>
        <begin position="20"/>
        <end position="58"/>
    </location>
</feature>
<dbReference type="EMBL" id="CP093351">
    <property type="protein sequence ID" value="WOH14388.1"/>
    <property type="molecule type" value="Genomic_DNA"/>
</dbReference>
<protein>
    <recommendedName>
        <fullName evidence="2">TTF-type domain-containing protein</fullName>
    </recommendedName>
</protein>
<accession>A0AAF0XU82</accession>
<dbReference type="AlphaFoldDB" id="A0AAF0XU82"/>
<dbReference type="InterPro" id="IPR008906">
    <property type="entry name" value="HATC_C_dom"/>
</dbReference>
<dbReference type="SMART" id="SM00597">
    <property type="entry name" value="ZnF_TTF"/>
    <property type="match status" value="1"/>
</dbReference>
<evidence type="ECO:0000313" key="4">
    <source>
        <dbReference type="Proteomes" id="UP000077755"/>
    </source>
</evidence>
<evidence type="ECO:0000259" key="2">
    <source>
        <dbReference type="SMART" id="SM00597"/>
    </source>
</evidence>
<feature type="compositionally biased region" description="Polar residues" evidence="1">
    <location>
        <begin position="39"/>
        <end position="58"/>
    </location>
</feature>
<dbReference type="PANTHER" id="PTHR11697:SF230">
    <property type="entry name" value="ZINC FINGER, MYM DOMAIN CONTAINING 1"/>
    <property type="match status" value="1"/>
</dbReference>
<dbReference type="InterPro" id="IPR012337">
    <property type="entry name" value="RNaseH-like_sf"/>
</dbReference>
<dbReference type="PANTHER" id="PTHR11697">
    <property type="entry name" value="GENERAL TRANSCRIPTION FACTOR 2-RELATED ZINC FINGER PROTEIN"/>
    <property type="match status" value="1"/>
</dbReference>
<dbReference type="SUPFAM" id="SSF53098">
    <property type="entry name" value="Ribonuclease H-like"/>
    <property type="match status" value="1"/>
</dbReference>
<keyword evidence="4" id="KW-1185">Reference proteome</keyword>
<evidence type="ECO:0000256" key="1">
    <source>
        <dbReference type="SAM" id="MobiDB-lite"/>
    </source>
</evidence>
<gene>
    <name evidence="3" type="ORF">DCAR_0933907</name>
</gene>
<reference evidence="3" key="1">
    <citation type="journal article" date="2016" name="Nat. Genet.">
        <title>A high-quality carrot genome assembly provides new insights into carotenoid accumulation and asterid genome evolution.</title>
        <authorList>
            <person name="Iorizzo M."/>
            <person name="Ellison S."/>
            <person name="Senalik D."/>
            <person name="Zeng P."/>
            <person name="Satapoomin P."/>
            <person name="Huang J."/>
            <person name="Bowman M."/>
            <person name="Iovene M."/>
            <person name="Sanseverino W."/>
            <person name="Cavagnaro P."/>
            <person name="Yildiz M."/>
            <person name="Macko-Podgorni A."/>
            <person name="Moranska E."/>
            <person name="Grzebelus E."/>
            <person name="Grzebelus D."/>
            <person name="Ashrafi H."/>
            <person name="Zheng Z."/>
            <person name="Cheng S."/>
            <person name="Spooner D."/>
            <person name="Van Deynze A."/>
            <person name="Simon P."/>
        </authorList>
    </citation>
    <scope>NUCLEOTIDE SEQUENCE</scope>
    <source>
        <tissue evidence="3">Leaf</tissue>
    </source>
</reference>
<dbReference type="InterPro" id="IPR025398">
    <property type="entry name" value="DUF4371"/>
</dbReference>
<dbReference type="Pfam" id="PF05699">
    <property type="entry name" value="Dimer_Tnp_hAT"/>
    <property type="match status" value="1"/>
</dbReference>
<sequence length="698" mass="79155">MKRLSTRDISSFFTKKPTAVNAFQGQESEEKEIPETEINVGQATQPSHQDSSPSVTIPQGPQLDFDIVSLPQDPGKRKKLSDFHPNERDLVRRTYIQRGPCQPEDYEFPQTLFGTKERRFNVKWFDTWRSWLEYSVSKDAAFCFVCYLFKAEYTAGGDAFVNEGFRAWNRLSTIRDHVGKHTSAHNKAVVAMELFKKQRGSIITAFSKQTEEVMSAYRVRLEASITAIRWLLLQGLPFRGHDESENSMNKGNFISLLTLLSEHDPEYSKVVLKMAPGNCQLTSPIVQKDIINACAKETTKAILEELDGGFFAILADESADISDKEQMALCLRYVNRKGEVCERFIGVVHVPNTTSLMLLAAIESLLMEYSLTFSQVRGQGYDGASNMQGAINGLKTLVLNECPQAYFVHCFAHQLQLTQVAIAKRNSDCGWLFVDVLAPLLNFVGGSSKRKEFLREKQATRVVEALSLGELESGSGLNQERGLGRPCDTRWGSHFKTILNVLDLYPVILESLDAIAEVSDTLDSNKAQELENRFPEVSKELLTCMSCFNPTNRFAAFDKSKLARLATFYPNEFSSTELLFFEHSLENFISSVREDERFWNLKTLGELSMKLVETGKYITHESVYLLLKLVLILPVATASVERVFSGMTQVKAKLRNSMGDQMLNDCLLTYQERDLFLKVKINDIVDRYQNMRSRREQL</sequence>